<dbReference type="SUPFAM" id="SSF88697">
    <property type="entry name" value="PUA domain-like"/>
    <property type="match status" value="1"/>
</dbReference>
<reference evidence="2" key="1">
    <citation type="submission" date="2023-03" db="EMBL/GenBank/DDBJ databases">
        <title>Emydomyces testavorans Genome Sequence.</title>
        <authorList>
            <person name="Hoyer L."/>
        </authorList>
    </citation>
    <scope>NUCLEOTIDE SEQUENCE</scope>
    <source>
        <strain evidence="2">16-2883</strain>
    </source>
</reference>
<feature type="region of interest" description="Disordered" evidence="1">
    <location>
        <begin position="1"/>
        <end position="20"/>
    </location>
</feature>
<evidence type="ECO:0000313" key="3">
    <source>
        <dbReference type="Proteomes" id="UP001219355"/>
    </source>
</evidence>
<sequence length="166" mass="19180">MSQTPLRPTQAKAGRASRSGKAKIVPQTDIILPMQEPYMQQIVQGTKTYEFRRYRLKPTVKRIWFYRVAPYSSIEYVCRILPAATRNPGDPPLEENGLGNLEFNTRHKDWDGYDYAYKILSVFHLKSPITLDQLKKKYGVGSAPRGPVYVPLSLAKEVKWQEHKIR</sequence>
<keyword evidence="3" id="KW-1185">Reference proteome</keyword>
<evidence type="ECO:0000313" key="2">
    <source>
        <dbReference type="EMBL" id="WEW59995.1"/>
    </source>
</evidence>
<dbReference type="AlphaFoldDB" id="A0AAF0IJJ8"/>
<protein>
    <submittedName>
        <fullName evidence="2">Uncharacterized protein</fullName>
    </submittedName>
</protein>
<evidence type="ECO:0000256" key="1">
    <source>
        <dbReference type="SAM" id="MobiDB-lite"/>
    </source>
</evidence>
<name>A0AAF0IJJ8_9EURO</name>
<organism evidence="2 3">
    <name type="scientific">Emydomyces testavorans</name>
    <dbReference type="NCBI Taxonomy" id="2070801"/>
    <lineage>
        <taxon>Eukaryota</taxon>
        <taxon>Fungi</taxon>
        <taxon>Dikarya</taxon>
        <taxon>Ascomycota</taxon>
        <taxon>Pezizomycotina</taxon>
        <taxon>Eurotiomycetes</taxon>
        <taxon>Eurotiomycetidae</taxon>
        <taxon>Onygenales</taxon>
        <taxon>Nannizziopsiaceae</taxon>
        <taxon>Emydomyces</taxon>
    </lineage>
</organism>
<gene>
    <name evidence="2" type="ORF">PRK78_005477</name>
</gene>
<dbReference type="Proteomes" id="UP001219355">
    <property type="component" value="Chromosome 3"/>
</dbReference>
<accession>A0AAF0IJJ8</accession>
<dbReference type="InterPro" id="IPR015947">
    <property type="entry name" value="PUA-like_sf"/>
</dbReference>
<dbReference type="EMBL" id="CP120629">
    <property type="protein sequence ID" value="WEW59995.1"/>
    <property type="molecule type" value="Genomic_DNA"/>
</dbReference>
<proteinExistence type="predicted"/>